<gene>
    <name evidence="2" type="ORF">FMUND_6549</name>
</gene>
<dbReference type="AlphaFoldDB" id="A0A8H6DIC4"/>
<evidence type="ECO:0000256" key="1">
    <source>
        <dbReference type="SAM" id="Phobius"/>
    </source>
</evidence>
<reference evidence="2 3" key="1">
    <citation type="submission" date="2020-05" db="EMBL/GenBank/DDBJ databases">
        <title>Identification and distribution of gene clusters putatively required for synthesis of sphingolipid metabolism inhibitors in phylogenetically diverse species of the filamentous fungus Fusarium.</title>
        <authorList>
            <person name="Kim H.-S."/>
            <person name="Busman M."/>
            <person name="Brown D.W."/>
            <person name="Divon H."/>
            <person name="Uhlig S."/>
            <person name="Proctor R.H."/>
        </authorList>
    </citation>
    <scope>NUCLEOTIDE SEQUENCE [LARGE SCALE GENOMIC DNA]</scope>
    <source>
        <strain evidence="2 3">NRRL 66235</strain>
    </source>
</reference>
<dbReference type="Proteomes" id="UP000544331">
    <property type="component" value="Unassembled WGS sequence"/>
</dbReference>
<keyword evidence="3" id="KW-1185">Reference proteome</keyword>
<sequence length="479" mass="53020">MDTATELTMWHIHCIHSPLQTPESISDYIDDTNTFIKRIWNGPGEVAPTPPKLQVDAVENTVVAHRGDSVNAVRLRFKLPPKHQRDNDAFLRAIRHFCERIFKFKAEGELYCHISLMSPRSLIGIAPLSQWFRFYWTQGFLETFIHRRLPLFNELADAEFFWPWLGGVVYIVLASEQNSSDIFRGIKIALARNFDIEARRPPQDLENRSKELSKNFLRGVERVLIRLDATTKGCSECIDKGATVLPSDLEVQLFNVVLELFEAGFEVLTTNKEVFDEWQNIVSSTAGNLRTACFITGLSLGLFGWQAAIASGATATTAGATAATAGAATAVTAGTTAATASATAATAGAATTGGATMCSAAVLGPFALFAVSAFFLYLHNKNHNKAKRERDRIKKLSEDIQGHHDIARYLAQWFISGHKPAQADEGNEMQDMRAQIGKIGLMPTSSLRDYKAGISSEADVIRQQLQKMQEDPDLEDYFS</sequence>
<accession>A0A8H6DIC4</accession>
<name>A0A8H6DIC4_9HYPO</name>
<dbReference type="EMBL" id="JAAOAN010000215">
    <property type="protein sequence ID" value="KAF5716037.1"/>
    <property type="molecule type" value="Genomic_DNA"/>
</dbReference>
<keyword evidence="1" id="KW-1133">Transmembrane helix</keyword>
<evidence type="ECO:0000313" key="2">
    <source>
        <dbReference type="EMBL" id="KAF5716037.1"/>
    </source>
</evidence>
<organism evidence="2 3">
    <name type="scientific">Fusarium mundagurra</name>
    <dbReference type="NCBI Taxonomy" id="1567541"/>
    <lineage>
        <taxon>Eukaryota</taxon>
        <taxon>Fungi</taxon>
        <taxon>Dikarya</taxon>
        <taxon>Ascomycota</taxon>
        <taxon>Pezizomycotina</taxon>
        <taxon>Sordariomycetes</taxon>
        <taxon>Hypocreomycetidae</taxon>
        <taxon>Hypocreales</taxon>
        <taxon>Nectriaceae</taxon>
        <taxon>Fusarium</taxon>
        <taxon>Fusarium fujikuroi species complex</taxon>
    </lineage>
</organism>
<dbReference type="OrthoDB" id="5231732at2759"/>
<comment type="caution">
    <text evidence="2">The sequence shown here is derived from an EMBL/GenBank/DDBJ whole genome shotgun (WGS) entry which is preliminary data.</text>
</comment>
<protein>
    <submittedName>
        <fullName evidence="2">Uncharacterized protein</fullName>
    </submittedName>
</protein>
<keyword evidence="1" id="KW-0472">Membrane</keyword>
<evidence type="ECO:0000313" key="3">
    <source>
        <dbReference type="Proteomes" id="UP000544331"/>
    </source>
</evidence>
<proteinExistence type="predicted"/>
<feature type="transmembrane region" description="Helical" evidence="1">
    <location>
        <begin position="360"/>
        <end position="378"/>
    </location>
</feature>
<keyword evidence="1" id="KW-0812">Transmembrane</keyword>